<dbReference type="Pfam" id="PF10110">
    <property type="entry name" value="GPDPase_memb"/>
    <property type="match status" value="1"/>
</dbReference>
<dbReference type="PROSITE" id="PS51704">
    <property type="entry name" value="GP_PDE"/>
    <property type="match status" value="1"/>
</dbReference>
<dbReference type="SUPFAM" id="SSF51695">
    <property type="entry name" value="PLC-like phosphodiesterases"/>
    <property type="match status" value="1"/>
</dbReference>
<dbReference type="Gene3D" id="3.20.20.190">
    <property type="entry name" value="Phosphatidylinositol (PI) phosphodiesterase"/>
    <property type="match status" value="1"/>
</dbReference>
<dbReference type="EMBL" id="DACTCB010000009">
    <property type="protein sequence ID" value="HAT4308183.1"/>
    <property type="molecule type" value="Genomic_DNA"/>
</dbReference>
<dbReference type="Proteomes" id="UP000859547">
    <property type="component" value="Unassembled WGS sequence"/>
</dbReference>
<comment type="caution">
    <text evidence="3">The sequence shown here is derived from an EMBL/GenBank/DDBJ whole genome shotgun (WGS) entry which is preliminary data.</text>
</comment>
<dbReference type="InterPro" id="IPR017946">
    <property type="entry name" value="PLC-like_Pdiesterase_TIM-brl"/>
</dbReference>
<dbReference type="CDD" id="cd08579">
    <property type="entry name" value="GDPD_memb_like"/>
    <property type="match status" value="1"/>
</dbReference>
<dbReference type="GO" id="GO:0006629">
    <property type="term" value="P:lipid metabolic process"/>
    <property type="evidence" value="ECO:0007669"/>
    <property type="project" value="InterPro"/>
</dbReference>
<protein>
    <submittedName>
        <fullName evidence="3">Glycerophosphodiester phosphodiesterase</fullName>
    </submittedName>
</protein>
<proteinExistence type="predicted"/>
<dbReference type="InterPro" id="IPR018476">
    <property type="entry name" value="GlyceroP-diester-Pdiesterase_M"/>
</dbReference>
<dbReference type="PANTHER" id="PTHR46211:SF8">
    <property type="entry name" value="PHOSPHODIESTERASE"/>
    <property type="match status" value="1"/>
</dbReference>
<keyword evidence="1" id="KW-0812">Transmembrane</keyword>
<accession>A0A8H9R0F9</accession>
<evidence type="ECO:0000313" key="3">
    <source>
        <dbReference type="EMBL" id="HAT4308183.1"/>
    </source>
</evidence>
<dbReference type="InterPro" id="IPR030395">
    <property type="entry name" value="GP_PDE_dom"/>
</dbReference>
<feature type="transmembrane region" description="Helical" evidence="1">
    <location>
        <begin position="74"/>
        <end position="99"/>
    </location>
</feature>
<feature type="transmembrane region" description="Helical" evidence="1">
    <location>
        <begin position="319"/>
        <end position="340"/>
    </location>
</feature>
<reference evidence="3" key="2">
    <citation type="submission" date="2020-07" db="EMBL/GenBank/DDBJ databases">
        <authorList>
            <consortium name="NCBI Pathogen Detection Project"/>
        </authorList>
    </citation>
    <scope>NUCLEOTIDE SEQUENCE</scope>
    <source>
        <strain evidence="3">C8</strain>
    </source>
</reference>
<evidence type="ECO:0000259" key="2">
    <source>
        <dbReference type="PROSITE" id="PS51704"/>
    </source>
</evidence>
<keyword evidence="1" id="KW-1133">Transmembrane helix</keyword>
<feature type="transmembrane region" description="Helical" evidence="1">
    <location>
        <begin position="130"/>
        <end position="152"/>
    </location>
</feature>
<dbReference type="AlphaFoldDB" id="A0A8H9R0F9"/>
<organism evidence="3">
    <name type="scientific">Clostridium perfringens</name>
    <dbReference type="NCBI Taxonomy" id="1502"/>
    <lineage>
        <taxon>Bacteria</taxon>
        <taxon>Bacillati</taxon>
        <taxon>Bacillota</taxon>
        <taxon>Clostridia</taxon>
        <taxon>Eubacteriales</taxon>
        <taxon>Clostridiaceae</taxon>
        <taxon>Clostridium</taxon>
    </lineage>
</organism>
<dbReference type="GO" id="GO:0008081">
    <property type="term" value="F:phosphoric diester hydrolase activity"/>
    <property type="evidence" value="ECO:0007669"/>
    <property type="project" value="InterPro"/>
</dbReference>
<gene>
    <name evidence="3" type="ORF">I9080_001986</name>
</gene>
<keyword evidence="1" id="KW-0472">Membrane</keyword>
<feature type="transmembrane region" description="Helical" evidence="1">
    <location>
        <begin position="164"/>
        <end position="186"/>
    </location>
</feature>
<dbReference type="Pfam" id="PF03009">
    <property type="entry name" value="GDPD"/>
    <property type="match status" value="1"/>
</dbReference>
<feature type="transmembrane region" description="Helical" evidence="1">
    <location>
        <begin position="271"/>
        <end position="298"/>
    </location>
</feature>
<name>A0A8H9R0F9_CLOPF</name>
<feature type="transmembrane region" description="Helical" evidence="1">
    <location>
        <begin position="21"/>
        <end position="43"/>
    </location>
</feature>
<feature type="transmembrane region" description="Helical" evidence="1">
    <location>
        <begin position="221"/>
        <end position="251"/>
    </location>
</feature>
<dbReference type="PANTHER" id="PTHR46211">
    <property type="entry name" value="GLYCEROPHOSPHORYL DIESTER PHOSPHODIESTERASE"/>
    <property type="match status" value="1"/>
</dbReference>
<sequence length="604" mass="69866">MRMTMNKKIFRNFIWLMKYNLSTLFVFELFHKGLALILIWPIIQLFINLSIKRSGYVYLVTENLIKILTNPSSIILMLISIIILGFYMFFEITAVIICIDEARKGHKIKVSKLIFAAFKRSLVILNPKNILLFIFVLLIIPLTNLNLTSGLVGSIKVPEYILDYIYSNTILNIIYTIIFLLLYILVSRWIFSIYEITLNTKSFNRAVKESLKFTKGKLIKIILYSISLFTIMYLVGFLINIIGIFLVAVWTKYVTDMNGLKELFISRSIMFNYYSAFIGGIFLFLISIGFFLTLYYEYKGIDICKNKVQNKRRVKKGEVLKKFLKLVIIVVVIDIEAFAFSNNGQSIFNLEMFYNTTATAHRGASLLAPENTLAAFKIAVDSKAEYAELDVQETKDGQLVITHDSNLKRVTGVNKNVWDANYDEIKKYDAGSHFDENYKGEKMPTLEEVLKFSKGKIKLLIEIKLHGHEKDDVVKKVVDLIKENKMSNQCIIGSMDKNILKEVKKIDPNMITCYITAFAYGDFYDWDFVDIYSIESTFVNETTVDNVHDMGKQIFVWSVNNESEMERLIDLNVDSIITDNPYLVLDTIHWKENNFIKLIADELF</sequence>
<reference evidence="3" key="1">
    <citation type="journal article" date="2018" name="Genome Biol.">
        <title>SKESA: strategic k-mer extension for scrupulous assemblies.</title>
        <authorList>
            <person name="Souvorov A."/>
            <person name="Agarwala R."/>
            <person name="Lipman D.J."/>
        </authorList>
    </citation>
    <scope>NUCLEOTIDE SEQUENCE</scope>
    <source>
        <strain evidence="3">C8</strain>
    </source>
</reference>
<feature type="domain" description="GP-PDE" evidence="2">
    <location>
        <begin position="356"/>
        <end position="588"/>
    </location>
</feature>
<evidence type="ECO:0000256" key="1">
    <source>
        <dbReference type="SAM" id="Phobius"/>
    </source>
</evidence>